<dbReference type="InterPro" id="IPR021440">
    <property type="entry name" value="DUF3089"/>
</dbReference>
<dbReference type="Proteomes" id="UP000598271">
    <property type="component" value="Unassembled WGS sequence"/>
</dbReference>
<proteinExistence type="predicted"/>
<evidence type="ECO:0008006" key="3">
    <source>
        <dbReference type="Google" id="ProtNLM"/>
    </source>
</evidence>
<dbReference type="InterPro" id="IPR029058">
    <property type="entry name" value="AB_hydrolase_fold"/>
</dbReference>
<protein>
    <recommendedName>
        <fullName evidence="3">DUF3089 domain-containing protein</fullName>
    </recommendedName>
</protein>
<dbReference type="EMBL" id="BMXF01000006">
    <property type="protein sequence ID" value="GHB85440.1"/>
    <property type="molecule type" value="Genomic_DNA"/>
</dbReference>
<evidence type="ECO:0000313" key="1">
    <source>
        <dbReference type="EMBL" id="GHB85440.1"/>
    </source>
</evidence>
<accession>A0A8J3DD17</accession>
<keyword evidence="2" id="KW-1185">Reference proteome</keyword>
<dbReference type="AlphaFoldDB" id="A0A8J3DD17"/>
<gene>
    <name evidence="1" type="ORF">GCM10007390_46010</name>
</gene>
<name>A0A8J3DD17_9BACT</name>
<organism evidence="1 2">
    <name type="scientific">Persicitalea jodogahamensis</name>
    <dbReference type="NCBI Taxonomy" id="402147"/>
    <lineage>
        <taxon>Bacteria</taxon>
        <taxon>Pseudomonadati</taxon>
        <taxon>Bacteroidota</taxon>
        <taxon>Cytophagia</taxon>
        <taxon>Cytophagales</taxon>
        <taxon>Spirosomataceae</taxon>
        <taxon>Persicitalea</taxon>
    </lineage>
</organism>
<evidence type="ECO:0000313" key="2">
    <source>
        <dbReference type="Proteomes" id="UP000598271"/>
    </source>
</evidence>
<reference evidence="1 2" key="1">
    <citation type="journal article" date="2014" name="Int. J. Syst. Evol. Microbiol.">
        <title>Complete genome sequence of Corynebacterium casei LMG S-19264T (=DSM 44701T), isolated from a smear-ripened cheese.</title>
        <authorList>
            <consortium name="US DOE Joint Genome Institute (JGI-PGF)"/>
            <person name="Walter F."/>
            <person name="Albersmeier A."/>
            <person name="Kalinowski J."/>
            <person name="Ruckert C."/>
        </authorList>
    </citation>
    <scope>NUCLEOTIDE SEQUENCE [LARGE SCALE GENOMIC DNA]</scope>
    <source>
        <strain evidence="1 2">KCTC 12866</strain>
    </source>
</reference>
<dbReference type="Pfam" id="PF11288">
    <property type="entry name" value="DUF3089"/>
    <property type="match status" value="1"/>
</dbReference>
<dbReference type="SUPFAM" id="SSF53474">
    <property type="entry name" value="alpha/beta-Hydrolases"/>
    <property type="match status" value="1"/>
</dbReference>
<comment type="caution">
    <text evidence="1">The sequence shown here is derived from an EMBL/GenBank/DDBJ whole genome shotgun (WGS) entry which is preliminary data.</text>
</comment>
<sequence>MVLTFISLICLALGPEKDACGQSVITVPYAKPIPNPLPDYALTSTWAALPEVADAADRVPLRSDFEDQQASARADVFFIYPTTYVQSPDGRFPWNASLADSALNLATDESTILNQASVFNGSCRVYAPRYRQAHFYAFLTPNNDDKVQALNFAYADVRTAFEYYLQHYNQGRPIVIAAHSQGTLHAVRLMKEFFDNKPLGDQLVVAYLIGMPVQPDEFRTIPPGGAPGQTRCFVSWRTFAKNYYPDWYQKEVNTAVCTNPLSWKTDDAYVSQKENLGGVGLKYTYYPQLADAQCHEGLLWISKPYIKGRAFISNKNWHNADINLFWANVRQNVQTRIDAFISKEKQ</sequence>